<gene>
    <name evidence="6" type="ORF">GCM10011487_52440</name>
</gene>
<dbReference type="Gene3D" id="3.20.20.70">
    <property type="entry name" value="Aldolase class I"/>
    <property type="match status" value="1"/>
</dbReference>
<dbReference type="SUPFAM" id="SSF51569">
    <property type="entry name" value="Aldolase"/>
    <property type="match status" value="1"/>
</dbReference>
<dbReference type="RefSeq" id="WP_161814891.1">
    <property type="nucleotide sequence ID" value="NZ_BLJN01000006.1"/>
</dbReference>
<reference evidence="7" key="1">
    <citation type="submission" date="2020-01" db="EMBL/GenBank/DDBJ databases">
        <title>'Steroidobacter agaridevorans' sp. nov., agar-degrading bacteria isolated from rhizosphere soils.</title>
        <authorList>
            <person name="Ikenaga M."/>
            <person name="Kataoka M."/>
            <person name="Murouchi A."/>
            <person name="Katsuragi S."/>
            <person name="Sakai M."/>
        </authorList>
    </citation>
    <scope>NUCLEOTIDE SEQUENCE [LARGE SCALE GENOMIC DNA]</scope>
    <source>
        <strain evidence="7">YU21-B</strain>
    </source>
</reference>
<evidence type="ECO:0000256" key="2">
    <source>
        <dbReference type="ARBA" id="ARBA00006906"/>
    </source>
</evidence>
<dbReference type="NCBIfam" id="NF006600">
    <property type="entry name" value="PRK09140.1"/>
    <property type="match status" value="1"/>
</dbReference>
<dbReference type="PANTHER" id="PTHR30246">
    <property type="entry name" value="2-KETO-3-DEOXY-6-PHOSPHOGLUCONATE ALDOLASE"/>
    <property type="match status" value="1"/>
</dbReference>
<name>A0A829YIR0_9GAMM</name>
<keyword evidence="4" id="KW-0456">Lyase</keyword>
<evidence type="ECO:0000256" key="5">
    <source>
        <dbReference type="ARBA" id="ARBA00023277"/>
    </source>
</evidence>
<sequence length="209" mass="21269">MSTPVALPPLIAILRGIRPDEILDVAKALVDAGIRGIEVPLNSPEPLVSIRRLTERYGNECLCGAGTVLKAAQVDAVAEAGGKLIVTPNIDRAVIARSVELGLQAVPGFATATEAFAAIDAGATALKLFPASTYGVQHVKALRAVLPGTKVFAVGGVGAHNLAEWAQAGIDGIGFGTDIYAPGRTAAEVGARATAIVSAWNQARGSANA</sequence>
<dbReference type="PANTHER" id="PTHR30246:SF1">
    <property type="entry name" value="2-DEHYDRO-3-DEOXY-6-PHOSPHOGALACTONATE ALDOLASE-RELATED"/>
    <property type="match status" value="1"/>
</dbReference>
<comment type="similarity">
    <text evidence="2">Belongs to the KHG/KDPG aldolase family.</text>
</comment>
<dbReference type="Pfam" id="PF01081">
    <property type="entry name" value="Aldolase"/>
    <property type="match status" value="1"/>
</dbReference>
<evidence type="ECO:0000256" key="4">
    <source>
        <dbReference type="ARBA" id="ARBA00023239"/>
    </source>
</evidence>
<comment type="pathway">
    <text evidence="1">Carbohydrate acid metabolism.</text>
</comment>
<evidence type="ECO:0000313" key="6">
    <source>
        <dbReference type="EMBL" id="GFE83244.1"/>
    </source>
</evidence>
<dbReference type="PROSITE" id="PS00160">
    <property type="entry name" value="ALDOLASE_KDPG_KHG_2"/>
    <property type="match status" value="1"/>
</dbReference>
<comment type="subunit">
    <text evidence="3">Homotrimer.</text>
</comment>
<dbReference type="InterPro" id="IPR031338">
    <property type="entry name" value="KDPG/KHG_AS_2"/>
</dbReference>
<protein>
    <submittedName>
        <fullName evidence="6">2-dehydro-3-deoxy-6-phosphogalactonate aldolase</fullName>
    </submittedName>
</protein>
<proteinExistence type="inferred from homology"/>
<comment type="caution">
    <text evidence="6">The sequence shown here is derived from an EMBL/GenBank/DDBJ whole genome shotgun (WGS) entry which is preliminary data.</text>
</comment>
<dbReference type="InterPro" id="IPR000887">
    <property type="entry name" value="Aldlse_KDPG_KHG"/>
</dbReference>
<accession>A0A829YIR0</accession>
<keyword evidence="5" id="KW-0119">Carbohydrate metabolism</keyword>
<dbReference type="EMBL" id="BLJN01000006">
    <property type="protein sequence ID" value="GFE83244.1"/>
    <property type="molecule type" value="Genomic_DNA"/>
</dbReference>
<dbReference type="GO" id="GO:0016829">
    <property type="term" value="F:lyase activity"/>
    <property type="evidence" value="ECO:0007669"/>
    <property type="project" value="UniProtKB-KW"/>
</dbReference>
<evidence type="ECO:0000256" key="1">
    <source>
        <dbReference type="ARBA" id="ARBA00004761"/>
    </source>
</evidence>
<evidence type="ECO:0000256" key="3">
    <source>
        <dbReference type="ARBA" id="ARBA00011233"/>
    </source>
</evidence>
<dbReference type="InterPro" id="IPR013785">
    <property type="entry name" value="Aldolase_TIM"/>
</dbReference>
<evidence type="ECO:0000313" key="7">
    <source>
        <dbReference type="Proteomes" id="UP000445000"/>
    </source>
</evidence>
<dbReference type="Proteomes" id="UP000445000">
    <property type="component" value="Unassembled WGS sequence"/>
</dbReference>
<dbReference type="AlphaFoldDB" id="A0A829YIR0"/>
<dbReference type="CDD" id="cd00452">
    <property type="entry name" value="KDPG_aldolase"/>
    <property type="match status" value="1"/>
</dbReference>
<organism evidence="6 7">
    <name type="scientific">Steroidobacter agaridevorans</name>
    <dbReference type="NCBI Taxonomy" id="2695856"/>
    <lineage>
        <taxon>Bacteria</taxon>
        <taxon>Pseudomonadati</taxon>
        <taxon>Pseudomonadota</taxon>
        <taxon>Gammaproteobacteria</taxon>
        <taxon>Steroidobacterales</taxon>
        <taxon>Steroidobacteraceae</taxon>
        <taxon>Steroidobacter</taxon>
    </lineage>
</organism>
<keyword evidence="7" id="KW-1185">Reference proteome</keyword>